<keyword evidence="2" id="KW-0560">Oxidoreductase</keyword>
<proteinExistence type="inferred from homology"/>
<comment type="similarity">
    <text evidence="1 2">Belongs to the cytochrome P450 family.</text>
</comment>
<evidence type="ECO:0000313" key="3">
    <source>
        <dbReference type="EMBL" id="SDG63154.1"/>
    </source>
</evidence>
<reference evidence="3 5" key="1">
    <citation type="submission" date="2016-10" db="EMBL/GenBank/DDBJ databases">
        <authorList>
            <person name="de Groot N.N."/>
        </authorList>
    </citation>
    <scope>NUCLEOTIDE SEQUENCE [LARGE SCALE GENOMIC DNA]</scope>
    <source>
        <strain evidence="3 5">CGMCC 4.1859</strain>
    </source>
</reference>
<dbReference type="AlphaFoldDB" id="A0A1G7VTN9"/>
<keyword evidence="2" id="KW-0503">Monooxygenase</keyword>
<evidence type="ECO:0000256" key="2">
    <source>
        <dbReference type="RuleBase" id="RU000461"/>
    </source>
</evidence>
<dbReference type="InterPro" id="IPR036396">
    <property type="entry name" value="Cyt_P450_sf"/>
</dbReference>
<reference evidence="4" key="2">
    <citation type="submission" date="2022-10" db="EMBL/GenBank/DDBJ databases">
        <title>The complete genomes of actinobacterial strains from the NBC collection.</title>
        <authorList>
            <person name="Joergensen T.S."/>
            <person name="Alvarez Arevalo M."/>
            <person name="Sterndorff E.B."/>
            <person name="Faurdal D."/>
            <person name="Vuksanovic O."/>
            <person name="Mourched A.-S."/>
            <person name="Charusanti P."/>
            <person name="Shaw S."/>
            <person name="Blin K."/>
            <person name="Weber T."/>
        </authorList>
    </citation>
    <scope>NUCLEOTIDE SEQUENCE</scope>
    <source>
        <strain evidence="4">NBC_00489</strain>
    </source>
</reference>
<dbReference type="EMBL" id="CP108330">
    <property type="protein sequence ID" value="WUR39151.1"/>
    <property type="molecule type" value="Genomic_DNA"/>
</dbReference>
<protein>
    <submittedName>
        <fullName evidence="3">Cytochrome P450</fullName>
    </submittedName>
</protein>
<dbReference type="InterPro" id="IPR017972">
    <property type="entry name" value="Cyt_P450_CS"/>
</dbReference>
<evidence type="ECO:0000313" key="6">
    <source>
        <dbReference type="Proteomes" id="UP001432161"/>
    </source>
</evidence>
<dbReference type="PROSITE" id="PS00086">
    <property type="entry name" value="CYTOCHROME_P450"/>
    <property type="match status" value="1"/>
</dbReference>
<dbReference type="PANTHER" id="PTHR46696:SF1">
    <property type="entry name" value="CYTOCHROME P450 YJIB-RELATED"/>
    <property type="match status" value="1"/>
</dbReference>
<dbReference type="OrthoDB" id="4302140at2"/>
<accession>A0A1G7VTN9</accession>
<keyword evidence="2" id="KW-0349">Heme</keyword>
<dbReference type="Proteomes" id="UP001432161">
    <property type="component" value="Chromosome"/>
</dbReference>
<evidence type="ECO:0000256" key="1">
    <source>
        <dbReference type="ARBA" id="ARBA00010617"/>
    </source>
</evidence>
<name>A0A1G7VTN9_9ACTN</name>
<organism evidence="3 5">
    <name type="scientific">Streptomyces griseoaurantiacus</name>
    <dbReference type="NCBI Taxonomy" id="68213"/>
    <lineage>
        <taxon>Bacteria</taxon>
        <taxon>Bacillati</taxon>
        <taxon>Actinomycetota</taxon>
        <taxon>Actinomycetes</taxon>
        <taxon>Kitasatosporales</taxon>
        <taxon>Streptomycetaceae</taxon>
        <taxon>Streptomyces</taxon>
        <taxon>Streptomyces aurantiacus group</taxon>
    </lineage>
</organism>
<keyword evidence="6" id="KW-1185">Reference proteome</keyword>
<evidence type="ECO:0000313" key="5">
    <source>
        <dbReference type="Proteomes" id="UP000198614"/>
    </source>
</evidence>
<dbReference type="Gene3D" id="1.10.630.10">
    <property type="entry name" value="Cytochrome P450"/>
    <property type="match status" value="1"/>
</dbReference>
<keyword evidence="2" id="KW-0479">Metal-binding</keyword>
<dbReference type="InterPro" id="IPR001128">
    <property type="entry name" value="Cyt_P450"/>
</dbReference>
<dbReference type="PANTHER" id="PTHR46696">
    <property type="entry name" value="P450, PUTATIVE (EUROFUNG)-RELATED"/>
    <property type="match status" value="1"/>
</dbReference>
<dbReference type="InterPro" id="IPR002397">
    <property type="entry name" value="Cyt_P450_B"/>
</dbReference>
<keyword evidence="2" id="KW-0408">Iron</keyword>
<dbReference type="GO" id="GO:0020037">
    <property type="term" value="F:heme binding"/>
    <property type="evidence" value="ECO:0007669"/>
    <property type="project" value="InterPro"/>
</dbReference>
<dbReference type="PRINTS" id="PR00385">
    <property type="entry name" value="P450"/>
</dbReference>
<evidence type="ECO:0000313" key="4">
    <source>
        <dbReference type="EMBL" id="WUR39151.1"/>
    </source>
</evidence>
<dbReference type="EMBL" id="FNAX01000024">
    <property type="protein sequence ID" value="SDG63154.1"/>
    <property type="molecule type" value="Genomic_DNA"/>
</dbReference>
<dbReference type="SUPFAM" id="SSF48264">
    <property type="entry name" value="Cytochrome P450"/>
    <property type="match status" value="1"/>
</dbReference>
<sequence>MSAVGDIPRTTVDRRTVLSVLRRLRSPEGQSNPLPLWEEFRRLGDVVPAPWGGYFLTGYDVCNQVLRDRAWHVPDFAWQDRQADPGRWGAAATREMGGTLSRLNAPAHTCQRRALGNPFDRSTLQDLAPVVAGHVDTLLDDLAERLEAEGEADFLATVAEPLPIRTVGHWLGLPPEDHARIVDFAHRQVFAQELTPTRSQLEISAGASAEMRAYFTELIAGRRAAPGEDALSGWIRHWDAAHPDDPAAADHVLYHLTMFITIASMETTATTMSNAVWLLGRDPGRWAWLREHREFVDGAMEETLRYDPPVHLTSRYASEDTELAGVPMPRDTMVHVLYGAAAHDPRRNPDPGAFDPTRDGAHLSFGGGAHYCLGAALARLEIRTLLARLLERFPTLRPVSAPAYAPRMVFRRVTSLKVTSTSLAAAA</sequence>
<gene>
    <name evidence="4" type="ORF">OHN36_19315</name>
    <name evidence="3" type="ORF">SAMN05216260_12450</name>
</gene>
<dbReference type="Pfam" id="PF00067">
    <property type="entry name" value="p450"/>
    <property type="match status" value="1"/>
</dbReference>
<dbReference type="Proteomes" id="UP000198614">
    <property type="component" value="Unassembled WGS sequence"/>
</dbReference>
<dbReference type="GO" id="GO:0004497">
    <property type="term" value="F:monooxygenase activity"/>
    <property type="evidence" value="ECO:0007669"/>
    <property type="project" value="UniProtKB-KW"/>
</dbReference>
<dbReference type="GO" id="GO:0005506">
    <property type="term" value="F:iron ion binding"/>
    <property type="evidence" value="ECO:0007669"/>
    <property type="project" value="InterPro"/>
</dbReference>
<dbReference type="PRINTS" id="PR00359">
    <property type="entry name" value="BP450"/>
</dbReference>
<dbReference type="GO" id="GO:0016705">
    <property type="term" value="F:oxidoreductase activity, acting on paired donors, with incorporation or reduction of molecular oxygen"/>
    <property type="evidence" value="ECO:0007669"/>
    <property type="project" value="InterPro"/>
</dbReference>